<comment type="caution">
    <text evidence="2">The sequence shown here is derived from an EMBL/GenBank/DDBJ whole genome shotgun (WGS) entry which is preliminary data.</text>
</comment>
<dbReference type="EMBL" id="BSYO01000005">
    <property type="protein sequence ID" value="GMH04722.1"/>
    <property type="molecule type" value="Genomic_DNA"/>
</dbReference>
<accession>A0AAD3XHG0</accession>
<sequence length="118" mass="13643">MEPRFQATHLATPREDSTGHQPNQRPTRREDNIIDNNFKIPAQSDKSGFNQYQYQFHQTREHPGNDLCTPNINKWHQQNPLPSINRLKGEHKQAEVEIKSTTATPMKKVQAMILSQGK</sequence>
<protein>
    <submittedName>
        <fullName evidence="2">Uncharacterized protein</fullName>
    </submittedName>
</protein>
<dbReference type="AlphaFoldDB" id="A0AAD3XHG0"/>
<evidence type="ECO:0000313" key="3">
    <source>
        <dbReference type="Proteomes" id="UP001279734"/>
    </source>
</evidence>
<evidence type="ECO:0000256" key="1">
    <source>
        <dbReference type="SAM" id="MobiDB-lite"/>
    </source>
</evidence>
<gene>
    <name evidence="2" type="ORF">Nepgr_006562</name>
</gene>
<dbReference type="Proteomes" id="UP001279734">
    <property type="component" value="Unassembled WGS sequence"/>
</dbReference>
<name>A0AAD3XHG0_NEPGR</name>
<feature type="region of interest" description="Disordered" evidence="1">
    <location>
        <begin position="1"/>
        <end position="33"/>
    </location>
</feature>
<reference evidence="2" key="1">
    <citation type="submission" date="2023-05" db="EMBL/GenBank/DDBJ databases">
        <title>Nepenthes gracilis genome sequencing.</title>
        <authorList>
            <person name="Fukushima K."/>
        </authorList>
    </citation>
    <scope>NUCLEOTIDE SEQUENCE</scope>
    <source>
        <strain evidence="2">SING2019-196</strain>
    </source>
</reference>
<organism evidence="2 3">
    <name type="scientific">Nepenthes gracilis</name>
    <name type="common">Slender pitcher plant</name>
    <dbReference type="NCBI Taxonomy" id="150966"/>
    <lineage>
        <taxon>Eukaryota</taxon>
        <taxon>Viridiplantae</taxon>
        <taxon>Streptophyta</taxon>
        <taxon>Embryophyta</taxon>
        <taxon>Tracheophyta</taxon>
        <taxon>Spermatophyta</taxon>
        <taxon>Magnoliopsida</taxon>
        <taxon>eudicotyledons</taxon>
        <taxon>Gunneridae</taxon>
        <taxon>Pentapetalae</taxon>
        <taxon>Caryophyllales</taxon>
        <taxon>Nepenthaceae</taxon>
        <taxon>Nepenthes</taxon>
    </lineage>
</organism>
<keyword evidence="3" id="KW-1185">Reference proteome</keyword>
<proteinExistence type="predicted"/>
<evidence type="ECO:0000313" key="2">
    <source>
        <dbReference type="EMBL" id="GMH04722.1"/>
    </source>
</evidence>